<feature type="region of interest" description="Disordered" evidence="5">
    <location>
        <begin position="1"/>
        <end position="54"/>
    </location>
</feature>
<dbReference type="Gene3D" id="2.40.10.10">
    <property type="entry name" value="Trypsin-like serine proteases"/>
    <property type="match status" value="2"/>
</dbReference>
<dbReference type="FunFam" id="2.40.10.10:FF:000001">
    <property type="entry name" value="Periplasmic serine protease DegS"/>
    <property type="match status" value="1"/>
</dbReference>
<dbReference type="Proteomes" id="UP000439752">
    <property type="component" value="Unassembled WGS sequence"/>
</dbReference>
<dbReference type="InterPro" id="IPR051201">
    <property type="entry name" value="Chloro_Bact_Ser_Proteases"/>
</dbReference>
<evidence type="ECO:0000313" key="9">
    <source>
        <dbReference type="Proteomes" id="UP000439752"/>
    </source>
</evidence>
<dbReference type="Pfam" id="PF13180">
    <property type="entry name" value="PDZ_2"/>
    <property type="match status" value="1"/>
</dbReference>
<feature type="compositionally biased region" description="Basic and acidic residues" evidence="5">
    <location>
        <begin position="1"/>
        <end position="11"/>
    </location>
</feature>
<dbReference type="PANTHER" id="PTHR43343">
    <property type="entry name" value="PEPTIDASE S12"/>
    <property type="match status" value="1"/>
</dbReference>
<dbReference type="SMART" id="SM00228">
    <property type="entry name" value="PDZ"/>
    <property type="match status" value="1"/>
</dbReference>
<dbReference type="SUPFAM" id="SSF50156">
    <property type="entry name" value="PDZ domain-like"/>
    <property type="match status" value="1"/>
</dbReference>
<reference evidence="8 9" key="1">
    <citation type="submission" date="2019-10" db="EMBL/GenBank/DDBJ databases">
        <authorList>
            <person name="Karimi E."/>
        </authorList>
    </citation>
    <scope>NUCLEOTIDE SEQUENCE [LARGE SCALE GENOMIC DNA]</scope>
    <source>
        <strain evidence="8">Exiguobacterium sp. 9Y</strain>
    </source>
</reference>
<keyword evidence="9" id="KW-1185">Reference proteome</keyword>
<dbReference type="PRINTS" id="PR00834">
    <property type="entry name" value="PROTEASES2C"/>
</dbReference>
<keyword evidence="4" id="KW-0720">Serine protease</keyword>
<dbReference type="GO" id="GO:0004252">
    <property type="term" value="F:serine-type endopeptidase activity"/>
    <property type="evidence" value="ECO:0007669"/>
    <property type="project" value="InterPro"/>
</dbReference>
<dbReference type="SUPFAM" id="SSF50494">
    <property type="entry name" value="Trypsin-like serine proteases"/>
    <property type="match status" value="1"/>
</dbReference>
<evidence type="ECO:0000313" key="8">
    <source>
        <dbReference type="EMBL" id="VWX34128.1"/>
    </source>
</evidence>
<keyword evidence="3 8" id="KW-0378">Hydrolase</keyword>
<dbReference type="RefSeq" id="WP_159172934.1">
    <property type="nucleotide sequence ID" value="NZ_LR732309.1"/>
</dbReference>
<organism evidence="8 9">
    <name type="scientific">Exiguobacterium oxidotolerans</name>
    <dbReference type="NCBI Taxonomy" id="223958"/>
    <lineage>
        <taxon>Bacteria</taxon>
        <taxon>Bacillati</taxon>
        <taxon>Bacillota</taxon>
        <taxon>Bacilli</taxon>
        <taxon>Bacillales</taxon>
        <taxon>Bacillales Family XII. Incertae Sedis</taxon>
        <taxon>Exiguobacterium</taxon>
    </lineage>
</organism>
<evidence type="ECO:0000256" key="4">
    <source>
        <dbReference type="ARBA" id="ARBA00022825"/>
    </source>
</evidence>
<evidence type="ECO:0000259" key="7">
    <source>
        <dbReference type="SMART" id="SM00228"/>
    </source>
</evidence>
<dbReference type="Pfam" id="PF13365">
    <property type="entry name" value="Trypsin_2"/>
    <property type="match status" value="1"/>
</dbReference>
<keyword evidence="6" id="KW-0812">Transmembrane</keyword>
<dbReference type="CDD" id="cd06781">
    <property type="entry name" value="cpPDZ_BsHtra-like"/>
    <property type="match status" value="1"/>
</dbReference>
<dbReference type="AlphaFoldDB" id="A0A653I513"/>
<evidence type="ECO:0000256" key="1">
    <source>
        <dbReference type="ARBA" id="ARBA00010541"/>
    </source>
</evidence>
<dbReference type="InterPro" id="IPR009003">
    <property type="entry name" value="Peptidase_S1_PA"/>
</dbReference>
<keyword evidence="6" id="KW-1133">Transmembrane helix</keyword>
<proteinExistence type="inferred from homology"/>
<keyword evidence="2 8" id="KW-0645">Protease</keyword>
<feature type="domain" description="PDZ" evidence="7">
    <location>
        <begin position="324"/>
        <end position="413"/>
    </location>
</feature>
<evidence type="ECO:0000256" key="5">
    <source>
        <dbReference type="SAM" id="MobiDB-lite"/>
    </source>
</evidence>
<dbReference type="InterPro" id="IPR036034">
    <property type="entry name" value="PDZ_sf"/>
</dbReference>
<evidence type="ECO:0000256" key="2">
    <source>
        <dbReference type="ARBA" id="ARBA00022670"/>
    </source>
</evidence>
<feature type="transmembrane region" description="Helical" evidence="6">
    <location>
        <begin position="58"/>
        <end position="81"/>
    </location>
</feature>
<comment type="similarity">
    <text evidence="1">Belongs to the peptidase S1C family.</text>
</comment>
<dbReference type="InterPro" id="IPR001478">
    <property type="entry name" value="PDZ"/>
</dbReference>
<accession>A0A653I513</accession>
<gene>
    <name evidence="8" type="primary">htrC</name>
    <name evidence="8" type="ORF">EXIGUO9Y_150032</name>
</gene>
<name>A0A653I513_9BACL</name>
<sequence length="430" mass="45651">MDRPEEPRNESEQINQSTDEESGFPPRRPTEEKPVSPYREPYEETDEPPRKRGGGGKAFFVGLIGGVIGALLIALIAWPFARDQMTSPTPAEPTTEQAATTATEAENDIVGAVSKTKEAVVSVTNLQSSFRGADQETGAGSGVIYKKDGNKAYVVTNYHVVEGASSLSVTLSDGTALEAKVLGEDPTYDLAVLSIDAAKVTQVAKIGDSDTLRAGETVLAIGNPLGIFANSVTRGVISAQERTVPVDTNKDGQQDFNTEVIQTDAAINPGNSGGALINTSGQLIGINSMKIAEASVEGVGFAIPINEALPIMRDLEQNGEVIRPQLGIQIRDVQEFPSGYREDRLKLPSDVTKGIVVVGLTNNSGAEKAGMKANDVIVEIDGTKINSFADLKSVLYRDAKVGQTVKVTFYRNGDKQSLDVKLSAQAATVQ</sequence>
<dbReference type="InterPro" id="IPR001940">
    <property type="entry name" value="Peptidase_S1C"/>
</dbReference>
<keyword evidence="6" id="KW-0472">Membrane</keyword>
<evidence type="ECO:0000256" key="6">
    <source>
        <dbReference type="SAM" id="Phobius"/>
    </source>
</evidence>
<evidence type="ECO:0000256" key="3">
    <source>
        <dbReference type="ARBA" id="ARBA00022801"/>
    </source>
</evidence>
<dbReference type="PANTHER" id="PTHR43343:SF3">
    <property type="entry name" value="PROTEASE DO-LIKE 8, CHLOROPLASTIC"/>
    <property type="match status" value="1"/>
</dbReference>
<dbReference type="EMBL" id="CABWKQ010000007">
    <property type="protein sequence ID" value="VWX34128.1"/>
    <property type="molecule type" value="Genomic_DNA"/>
</dbReference>
<dbReference type="InterPro" id="IPR043504">
    <property type="entry name" value="Peptidase_S1_PA_chymotrypsin"/>
</dbReference>
<dbReference type="Gene3D" id="2.30.42.10">
    <property type="match status" value="1"/>
</dbReference>
<dbReference type="GO" id="GO:0006508">
    <property type="term" value="P:proteolysis"/>
    <property type="evidence" value="ECO:0007669"/>
    <property type="project" value="UniProtKB-KW"/>
</dbReference>
<protein>
    <submittedName>
        <fullName evidence="8">Sporulation membrane serine protease</fullName>
        <ecNumber evidence="8">3.4.21.-</ecNumber>
    </submittedName>
</protein>
<dbReference type="EC" id="3.4.21.-" evidence="8"/>